<comment type="subcellular location">
    <subcellularLocation>
        <location evidence="1 5">Cytoplasm</location>
    </subcellularLocation>
</comment>
<dbReference type="EMBL" id="AP023354">
    <property type="protein sequence ID" value="BCJ30965.1"/>
    <property type="molecule type" value="Genomic_DNA"/>
</dbReference>
<evidence type="ECO:0000256" key="4">
    <source>
        <dbReference type="ARBA" id="ARBA00022490"/>
    </source>
</evidence>
<dbReference type="Pfam" id="PF21982">
    <property type="entry name" value="RecX_HTH1"/>
    <property type="match status" value="1"/>
</dbReference>
<feature type="domain" description="RecX second three-helical" evidence="7">
    <location>
        <begin position="79"/>
        <end position="120"/>
    </location>
</feature>
<dbReference type="GO" id="GO:0006282">
    <property type="term" value="P:regulation of DNA repair"/>
    <property type="evidence" value="ECO:0007669"/>
    <property type="project" value="UniProtKB-UniRule"/>
</dbReference>
<organism evidence="9 10">
    <name type="scientific">Actinocatenispora sera</name>
    <dbReference type="NCBI Taxonomy" id="390989"/>
    <lineage>
        <taxon>Bacteria</taxon>
        <taxon>Bacillati</taxon>
        <taxon>Actinomycetota</taxon>
        <taxon>Actinomycetes</taxon>
        <taxon>Micromonosporales</taxon>
        <taxon>Micromonosporaceae</taxon>
        <taxon>Actinocatenispora</taxon>
    </lineage>
</organism>
<keyword evidence="10" id="KW-1185">Reference proteome</keyword>
<evidence type="ECO:0000256" key="6">
    <source>
        <dbReference type="SAM" id="MobiDB-lite"/>
    </source>
</evidence>
<protein>
    <recommendedName>
        <fullName evidence="3 5">Regulatory protein RecX</fullName>
    </recommendedName>
</protein>
<accession>A0A810L7V8</accession>
<feature type="domain" description="RecX first three-helical" evidence="8">
    <location>
        <begin position="33"/>
        <end position="71"/>
    </location>
</feature>
<sequence>MTERQPGRGRRRRTAGERGAAASTPPADPRQQARNICLRLLAVRPRTRAELATALHRRGIPDEDATAVLERYGEVGMIDDEAFAKAWVTSRHTGRGLARGALARELRQRGVDSSAIGSALTELDGDTEATTARALVDRRLRAMAGVPAEVAFRRLVGMLARKGYSSGLAVRTVRDALADRPDADDFSDGVDIDALADSVGNDALADSVGNDALADSVGGDTLAGGDGSERAARGR</sequence>
<evidence type="ECO:0000259" key="7">
    <source>
        <dbReference type="Pfam" id="PF02631"/>
    </source>
</evidence>
<evidence type="ECO:0000313" key="9">
    <source>
        <dbReference type="EMBL" id="BCJ30965.1"/>
    </source>
</evidence>
<evidence type="ECO:0000313" key="10">
    <source>
        <dbReference type="Proteomes" id="UP000680750"/>
    </source>
</evidence>
<dbReference type="PANTHER" id="PTHR33602">
    <property type="entry name" value="REGULATORY PROTEIN RECX FAMILY PROTEIN"/>
    <property type="match status" value="1"/>
</dbReference>
<name>A0A810L7V8_9ACTN</name>
<dbReference type="OrthoDB" id="5244465at2"/>
<dbReference type="AlphaFoldDB" id="A0A810L7V8"/>
<dbReference type="Pfam" id="PF02631">
    <property type="entry name" value="RecX_HTH2"/>
    <property type="match status" value="1"/>
</dbReference>
<keyword evidence="4 5" id="KW-0963">Cytoplasm</keyword>
<evidence type="ECO:0000256" key="2">
    <source>
        <dbReference type="ARBA" id="ARBA00009695"/>
    </source>
</evidence>
<dbReference type="RefSeq" id="WP_084131561.1">
    <property type="nucleotide sequence ID" value="NZ_AP023354.1"/>
</dbReference>
<dbReference type="InterPro" id="IPR036388">
    <property type="entry name" value="WH-like_DNA-bd_sf"/>
</dbReference>
<dbReference type="HAMAP" id="MF_01114">
    <property type="entry name" value="RecX"/>
    <property type="match status" value="1"/>
</dbReference>
<feature type="region of interest" description="Disordered" evidence="6">
    <location>
        <begin position="1"/>
        <end position="33"/>
    </location>
</feature>
<dbReference type="Proteomes" id="UP000680750">
    <property type="component" value="Chromosome"/>
</dbReference>
<dbReference type="Gene3D" id="1.10.10.10">
    <property type="entry name" value="Winged helix-like DNA-binding domain superfamily/Winged helix DNA-binding domain"/>
    <property type="match status" value="2"/>
</dbReference>
<reference evidence="9" key="1">
    <citation type="submission" date="2020-08" db="EMBL/GenBank/DDBJ databases">
        <title>Whole genome shotgun sequence of Actinocatenispora sera NBRC 101916.</title>
        <authorList>
            <person name="Komaki H."/>
            <person name="Tamura T."/>
        </authorList>
    </citation>
    <scope>NUCLEOTIDE SEQUENCE</scope>
    <source>
        <strain evidence="9">NBRC 101916</strain>
    </source>
</reference>
<dbReference type="PANTHER" id="PTHR33602:SF1">
    <property type="entry name" value="REGULATORY PROTEIN RECX FAMILY PROTEIN"/>
    <property type="match status" value="1"/>
</dbReference>
<evidence type="ECO:0000256" key="3">
    <source>
        <dbReference type="ARBA" id="ARBA00018111"/>
    </source>
</evidence>
<dbReference type="KEGG" id="aser:Asera_50730"/>
<dbReference type="InterPro" id="IPR053924">
    <property type="entry name" value="RecX_HTH_2nd"/>
</dbReference>
<dbReference type="GO" id="GO:0005737">
    <property type="term" value="C:cytoplasm"/>
    <property type="evidence" value="ECO:0007669"/>
    <property type="project" value="UniProtKB-SubCell"/>
</dbReference>
<gene>
    <name evidence="5 9" type="primary">recX</name>
    <name evidence="9" type="ORF">Asera_50730</name>
</gene>
<comment type="function">
    <text evidence="5">Modulates RecA activity.</text>
</comment>
<feature type="region of interest" description="Disordered" evidence="6">
    <location>
        <begin position="216"/>
        <end position="235"/>
    </location>
</feature>
<evidence type="ECO:0000256" key="1">
    <source>
        <dbReference type="ARBA" id="ARBA00004496"/>
    </source>
</evidence>
<evidence type="ECO:0000256" key="5">
    <source>
        <dbReference type="HAMAP-Rule" id="MF_01114"/>
    </source>
</evidence>
<proteinExistence type="inferred from homology"/>
<comment type="similarity">
    <text evidence="2 5">Belongs to the RecX family.</text>
</comment>
<evidence type="ECO:0000259" key="8">
    <source>
        <dbReference type="Pfam" id="PF21982"/>
    </source>
</evidence>
<dbReference type="InterPro" id="IPR003783">
    <property type="entry name" value="Regulatory_RecX"/>
</dbReference>
<dbReference type="InterPro" id="IPR053926">
    <property type="entry name" value="RecX_HTH_1st"/>
</dbReference>